<dbReference type="FunFam" id="3.40.50.300:FF:000026">
    <property type="entry name" value="ATP synthase subunit beta"/>
    <property type="match status" value="1"/>
</dbReference>
<keyword evidence="11 16" id="KW-0139">CF(1)</keyword>
<dbReference type="InterPro" id="IPR036121">
    <property type="entry name" value="ATPase_F1/V1/A1_a/bsu_N_sf"/>
</dbReference>
<dbReference type="PANTHER" id="PTHR15184:SF71">
    <property type="entry name" value="ATP SYNTHASE SUBUNIT BETA, MITOCHONDRIAL"/>
    <property type="match status" value="1"/>
</dbReference>
<evidence type="ECO:0000256" key="15">
    <source>
        <dbReference type="ARBA" id="ARBA00060414"/>
    </source>
</evidence>
<comment type="subcellular location">
    <subcellularLocation>
        <location evidence="15">Plastid thylakoid membrane</location>
        <topology evidence="15">Peripheral membrane protein</topology>
    </subcellularLocation>
    <subcellularLocation>
        <location evidence="16">Plastid</location>
        <location evidence="16">Chloroplast thylakoid membrane</location>
        <topology evidence="16">Peripheral membrane protein</topology>
    </subcellularLocation>
</comment>
<gene>
    <name evidence="16 19" type="primary">atpB</name>
</gene>
<evidence type="ECO:0000256" key="6">
    <source>
        <dbReference type="ARBA" id="ARBA00022840"/>
    </source>
</evidence>
<evidence type="ECO:0000256" key="4">
    <source>
        <dbReference type="ARBA" id="ARBA00022741"/>
    </source>
</evidence>
<dbReference type="Gene3D" id="2.40.10.170">
    <property type="match status" value="1"/>
</dbReference>
<evidence type="ECO:0000256" key="17">
    <source>
        <dbReference type="RuleBase" id="RU003553"/>
    </source>
</evidence>
<dbReference type="GO" id="GO:0045259">
    <property type="term" value="C:proton-transporting ATP synthase complex"/>
    <property type="evidence" value="ECO:0007669"/>
    <property type="project" value="UniProtKB-KW"/>
</dbReference>
<dbReference type="InterPro" id="IPR005722">
    <property type="entry name" value="ATP_synth_F1_bsu"/>
</dbReference>
<comment type="function">
    <text evidence="13 16">Produces ATP from ADP in the presence of a proton gradient across the membrane. The catalytic sites are hosted primarily by the beta subunits.</text>
</comment>
<dbReference type="SMART" id="SM00382">
    <property type="entry name" value="AAA"/>
    <property type="match status" value="1"/>
</dbReference>
<keyword evidence="19" id="KW-0150">Chloroplast</keyword>
<reference evidence="19" key="1">
    <citation type="submission" date="2021-05" db="EMBL/GenBank/DDBJ databases">
        <title>The complete mitogenome of Paranticopsis xenocles Doubleday.</title>
        <authorList>
            <person name="Hu Y."/>
        </authorList>
    </citation>
    <scope>NUCLEOTIDE SEQUENCE</scope>
</reference>
<dbReference type="SUPFAM" id="SSF52540">
    <property type="entry name" value="P-loop containing nucleoside triphosphate hydrolases"/>
    <property type="match status" value="1"/>
</dbReference>
<dbReference type="Pfam" id="PF00006">
    <property type="entry name" value="ATP-synt_ab"/>
    <property type="match status" value="1"/>
</dbReference>
<evidence type="ECO:0000256" key="13">
    <source>
        <dbReference type="ARBA" id="ARBA00037290"/>
    </source>
</evidence>
<keyword evidence="9 16" id="KW-0793">Thylakoid</keyword>
<keyword evidence="12 16" id="KW-0066">ATP synthesis</keyword>
<dbReference type="GO" id="GO:0005739">
    <property type="term" value="C:mitochondrion"/>
    <property type="evidence" value="ECO:0007669"/>
    <property type="project" value="GOC"/>
</dbReference>
<dbReference type="SUPFAM" id="SSF47917">
    <property type="entry name" value="C-terminal domain of alpha and beta subunits of F1 ATP synthase"/>
    <property type="match status" value="1"/>
</dbReference>
<dbReference type="AlphaFoldDB" id="A0A8F3FJQ2"/>
<dbReference type="InterPro" id="IPR050053">
    <property type="entry name" value="ATPase_alpha/beta_chains"/>
</dbReference>
<evidence type="ECO:0000256" key="1">
    <source>
        <dbReference type="ARBA" id="ARBA00008936"/>
    </source>
</evidence>
<dbReference type="InterPro" id="IPR027417">
    <property type="entry name" value="P-loop_NTPase"/>
</dbReference>
<dbReference type="InterPro" id="IPR020003">
    <property type="entry name" value="ATPase_a/bsu_AS"/>
</dbReference>
<evidence type="ECO:0000256" key="2">
    <source>
        <dbReference type="ARBA" id="ARBA00022448"/>
    </source>
</evidence>
<dbReference type="CDD" id="cd18115">
    <property type="entry name" value="ATP-synt_F1_beta_N"/>
    <property type="match status" value="1"/>
</dbReference>
<organism evidence="19">
    <name type="scientific">Drosera peltata</name>
    <name type="common">Pale sundew</name>
    <dbReference type="NCBI Taxonomy" id="4369"/>
    <lineage>
        <taxon>Eukaryota</taxon>
        <taxon>Viridiplantae</taxon>
        <taxon>Streptophyta</taxon>
        <taxon>Embryophyta</taxon>
        <taxon>Tracheophyta</taxon>
        <taxon>Spermatophyta</taxon>
        <taxon>Magnoliopsida</taxon>
        <taxon>eudicotyledons</taxon>
        <taxon>Gunneridae</taxon>
        <taxon>Pentapetalae</taxon>
        <taxon>Caryophyllales</taxon>
        <taxon>Droseraceae</taxon>
        <taxon>Drosera</taxon>
    </lineage>
</organism>
<dbReference type="NCBIfam" id="TIGR01039">
    <property type="entry name" value="atpD"/>
    <property type="match status" value="1"/>
</dbReference>
<evidence type="ECO:0000256" key="14">
    <source>
        <dbReference type="ARBA" id="ARBA00048383"/>
    </source>
</evidence>
<feature type="domain" description="AAA+ ATPase" evidence="18">
    <location>
        <begin position="164"/>
        <end position="356"/>
    </location>
</feature>
<keyword evidence="3 19" id="KW-0934">Plastid</keyword>
<keyword evidence="6 16" id="KW-0067">ATP-binding</keyword>
<feature type="binding site" evidence="16">
    <location>
        <begin position="172"/>
        <end position="179"/>
    </location>
    <ligand>
        <name>ATP</name>
        <dbReference type="ChEBI" id="CHEBI:30616"/>
    </ligand>
</feature>
<dbReference type="Pfam" id="PF22919">
    <property type="entry name" value="ATP-synt_VA_C"/>
    <property type="match status" value="1"/>
</dbReference>
<accession>A0A8F3FJQ2</accession>
<dbReference type="Pfam" id="PF02874">
    <property type="entry name" value="ATP-synt_ab_N"/>
    <property type="match status" value="1"/>
</dbReference>
<dbReference type="EC" id="7.1.2.2" evidence="16"/>
<dbReference type="CDD" id="cd01133">
    <property type="entry name" value="F1-ATPase_beta_CD"/>
    <property type="match status" value="1"/>
</dbReference>
<name>A0A8F3FJQ2_DROPA</name>
<dbReference type="Gene3D" id="3.40.50.300">
    <property type="entry name" value="P-loop containing nucleotide triphosphate hydrolases"/>
    <property type="match status" value="1"/>
</dbReference>
<dbReference type="GO" id="GO:0046933">
    <property type="term" value="F:proton-transporting ATP synthase activity, rotational mechanism"/>
    <property type="evidence" value="ECO:0007669"/>
    <property type="project" value="UniProtKB-UniRule"/>
</dbReference>
<dbReference type="InterPro" id="IPR003593">
    <property type="entry name" value="AAA+_ATPase"/>
</dbReference>
<evidence type="ECO:0000313" key="19">
    <source>
        <dbReference type="EMBL" id="QWZ47369.1"/>
    </source>
</evidence>
<evidence type="ECO:0000256" key="5">
    <source>
        <dbReference type="ARBA" id="ARBA00022781"/>
    </source>
</evidence>
<comment type="subunit">
    <text evidence="16 17">F-type ATPases have 2 components, CF(1) - the catalytic core - and CF(0) - the membrane proton channel. CF(1) has five subunits: alpha(3), beta(3), gamma(1), delta(1), epsilon(1). CF(0) has four main subunits: a(1), b(1), b'(1) and c(9-12).</text>
</comment>
<evidence type="ECO:0000256" key="16">
    <source>
        <dbReference type="HAMAP-Rule" id="MF_01347"/>
    </source>
</evidence>
<evidence type="ECO:0000256" key="9">
    <source>
        <dbReference type="ARBA" id="ARBA00023078"/>
    </source>
</evidence>
<keyword evidence="10 16" id="KW-0472">Membrane</keyword>
<keyword evidence="4 16" id="KW-0547">Nucleotide-binding</keyword>
<dbReference type="GO" id="GO:0005524">
    <property type="term" value="F:ATP binding"/>
    <property type="evidence" value="ECO:0007669"/>
    <property type="project" value="UniProtKB-UniRule"/>
</dbReference>
<keyword evidence="8 16" id="KW-0406">Ion transport</keyword>
<dbReference type="GO" id="GO:0042776">
    <property type="term" value="P:proton motive force-driven mitochondrial ATP synthesis"/>
    <property type="evidence" value="ECO:0007669"/>
    <property type="project" value="TreeGrafter"/>
</dbReference>
<evidence type="ECO:0000259" key="18">
    <source>
        <dbReference type="SMART" id="SM00382"/>
    </source>
</evidence>
<proteinExistence type="inferred from homology"/>
<comment type="catalytic activity">
    <reaction evidence="14 16 17">
        <text>ATP + H2O + 4 H(+)(in) = ADP + phosphate + 5 H(+)(out)</text>
        <dbReference type="Rhea" id="RHEA:57720"/>
        <dbReference type="ChEBI" id="CHEBI:15377"/>
        <dbReference type="ChEBI" id="CHEBI:15378"/>
        <dbReference type="ChEBI" id="CHEBI:30616"/>
        <dbReference type="ChEBI" id="CHEBI:43474"/>
        <dbReference type="ChEBI" id="CHEBI:456216"/>
        <dbReference type="EC" id="7.1.2.2"/>
    </reaction>
</comment>
<dbReference type="GO" id="GO:0009535">
    <property type="term" value="C:chloroplast thylakoid membrane"/>
    <property type="evidence" value="ECO:0007669"/>
    <property type="project" value="UniProtKB-SubCell"/>
</dbReference>
<evidence type="ECO:0000256" key="7">
    <source>
        <dbReference type="ARBA" id="ARBA00022967"/>
    </source>
</evidence>
<dbReference type="Gene3D" id="1.10.1140.10">
    <property type="entry name" value="Bovine Mitochondrial F1-atpase, Atp Synthase Beta Chain, Chain D, domain 3"/>
    <property type="match status" value="1"/>
</dbReference>
<dbReference type="EMBL" id="MZ297473">
    <property type="protein sequence ID" value="QWZ47369.1"/>
    <property type="molecule type" value="Genomic_DNA"/>
</dbReference>
<dbReference type="PANTHER" id="PTHR15184">
    <property type="entry name" value="ATP SYNTHASE"/>
    <property type="match status" value="1"/>
</dbReference>
<dbReference type="InterPro" id="IPR055190">
    <property type="entry name" value="ATP-synt_VA_C"/>
</dbReference>
<protein>
    <recommendedName>
        <fullName evidence="16">ATP synthase subunit beta, chloroplastic</fullName>
        <ecNumber evidence="16">7.1.2.2</ecNumber>
    </recommendedName>
    <alternativeName>
        <fullName evidence="16">ATP synthase F1 sector subunit beta</fullName>
    </alternativeName>
    <alternativeName>
        <fullName evidence="16">F-ATPase subunit beta</fullName>
    </alternativeName>
</protein>
<dbReference type="InterPro" id="IPR000194">
    <property type="entry name" value="ATPase_F1/V1/A1_a/bsu_nucl-bd"/>
</dbReference>
<evidence type="ECO:0000256" key="11">
    <source>
        <dbReference type="ARBA" id="ARBA00023196"/>
    </source>
</evidence>
<geneLocation type="chloroplast" evidence="19"/>
<dbReference type="InterPro" id="IPR024034">
    <property type="entry name" value="ATPase_F1/V1_b/a_C"/>
</dbReference>
<dbReference type="PROSITE" id="PS00152">
    <property type="entry name" value="ATPASE_ALPHA_BETA"/>
    <property type="match status" value="1"/>
</dbReference>
<evidence type="ECO:0000256" key="3">
    <source>
        <dbReference type="ARBA" id="ARBA00022640"/>
    </source>
</evidence>
<dbReference type="HAMAP" id="MF_01347">
    <property type="entry name" value="ATP_synth_beta_bact"/>
    <property type="match status" value="1"/>
</dbReference>
<dbReference type="InterPro" id="IPR004100">
    <property type="entry name" value="ATPase_F1/V1/A1_a/bsu_N"/>
</dbReference>
<dbReference type="SUPFAM" id="SSF50615">
    <property type="entry name" value="N-terminal domain of alpha and beta subunits of F1 ATP synthase"/>
    <property type="match status" value="1"/>
</dbReference>
<dbReference type="CDD" id="cd18110">
    <property type="entry name" value="ATP-synt_F1_beta_C"/>
    <property type="match status" value="1"/>
</dbReference>
<comment type="similarity">
    <text evidence="1 16">Belongs to the ATPase alpha/beta chains family.</text>
</comment>
<keyword evidence="7 16" id="KW-1278">Translocase</keyword>
<keyword evidence="5 16" id="KW-0375">Hydrogen ion transport</keyword>
<evidence type="ECO:0000256" key="8">
    <source>
        <dbReference type="ARBA" id="ARBA00023065"/>
    </source>
</evidence>
<sequence length="490" mass="53240">MKATTYDSDVFTLELAKKNLGRIIQIIGPVLDVAFPPGKMPYIYNSIVVKGRNTLGEIINLTCEVQQLLGKNRVRAVSMSATEGLMRGLQVVDTGAALSVPVGSATLGRIFNVLGETIDNLGPVNTRTTSPIHRSAPDFIQLDTKLSIFETGIKVVDLLAPYRRGGKIGLFGGAGVGKTVLIMELINNIAKAHGGVSVFAGVGERTREGNDLYKEMKESGVINEKNLAESKVALVYGQMNEPPGARMRVALTALTMAEYFRDVNKLDVLLFVDNIFRFVQAGSEVSALLGRIPSAVGYQPTLTTEMGCLQERITSTKDGSITSIQAVYVPADDLTDPAPATTFAHLDTTTVLSRGLAAKGIYPAVDPLDSTSTILQPKIIGDEHYETAQRVKETLQRYKEVQDIIAILGLDELAEEDRLTVVRARKMERFLSQPFVVAEVFTGSLGKYVSREETIRGFQLMISGDLDGLPEQAFYFVGNINEATDKAMNV</sequence>
<dbReference type="FunFam" id="1.10.1140.10:FF:000001">
    <property type="entry name" value="ATP synthase subunit beta"/>
    <property type="match status" value="1"/>
</dbReference>
<dbReference type="FunFam" id="2.40.10.170:FF:000002">
    <property type="entry name" value="ATP synthase subunit beta, chloroplastic"/>
    <property type="match status" value="1"/>
</dbReference>
<keyword evidence="2 16" id="KW-0813">Transport</keyword>
<evidence type="ECO:0000256" key="12">
    <source>
        <dbReference type="ARBA" id="ARBA00023310"/>
    </source>
</evidence>
<evidence type="ECO:0000256" key="10">
    <source>
        <dbReference type="ARBA" id="ARBA00023136"/>
    </source>
</evidence>